<dbReference type="EMBL" id="CP029426">
    <property type="protein sequence ID" value="AWM02387.1"/>
    <property type="molecule type" value="Genomic_DNA"/>
</dbReference>
<accession>A0A2U8PX51</accession>
<dbReference type="AlphaFoldDB" id="A0A2U8PX51"/>
<gene>
    <name evidence="2" type="ORF">CIT40_21740</name>
</gene>
<feature type="region of interest" description="Disordered" evidence="1">
    <location>
        <begin position="1"/>
        <end position="31"/>
    </location>
</feature>
<evidence type="ECO:0000256" key="1">
    <source>
        <dbReference type="SAM" id="MobiDB-lite"/>
    </source>
</evidence>
<protein>
    <submittedName>
        <fullName evidence="2">Uncharacterized protein</fullName>
    </submittedName>
</protein>
<proteinExistence type="predicted"/>
<evidence type="ECO:0000313" key="2">
    <source>
        <dbReference type="EMBL" id="AWM02387.1"/>
    </source>
</evidence>
<keyword evidence="3" id="KW-1185">Reference proteome</keyword>
<sequence>MGHLPSGKNPHPPLRDSRGDASASLEGRPPEAAYALPQAGEVKRARHFLVLPRSLTASKVWNSTL</sequence>
<reference evidence="2 3" key="2">
    <citation type="journal article" date="2019" name="Int. J. Syst. Evol. Microbiol.">
        <title>Description and complete genome sequence of Bradyrhizobium amphicarpaeae sp. nov., harbouring photosystem and nitrogen-fixation genes.</title>
        <authorList>
            <person name="Bromfield E.S.P."/>
            <person name="Cloutier S."/>
            <person name="Nguyen H.D.T."/>
        </authorList>
    </citation>
    <scope>NUCLEOTIDE SEQUENCE [LARGE SCALE GENOMIC DNA]</scope>
    <source>
        <strain evidence="2 3">39S1MB</strain>
    </source>
</reference>
<evidence type="ECO:0000313" key="3">
    <source>
        <dbReference type="Proteomes" id="UP000215884"/>
    </source>
</evidence>
<dbReference type="Proteomes" id="UP000215884">
    <property type="component" value="Chromosome"/>
</dbReference>
<organism evidence="2 3">
    <name type="scientific">Bradyrhizobium amphicarpaeae</name>
    <dbReference type="NCBI Taxonomy" id="1404768"/>
    <lineage>
        <taxon>Bacteria</taxon>
        <taxon>Pseudomonadati</taxon>
        <taxon>Pseudomonadota</taxon>
        <taxon>Alphaproteobacteria</taxon>
        <taxon>Hyphomicrobiales</taxon>
        <taxon>Nitrobacteraceae</taxon>
        <taxon>Bradyrhizobium</taxon>
    </lineage>
</organism>
<name>A0A2U8PX51_9BRAD</name>
<reference evidence="2 3" key="1">
    <citation type="journal article" date="2017" name="Syst. Appl. Microbiol.">
        <title>Soybeans inoculated with root zone soils of Canadian native legumes harbour diverse and novel Bradyrhizobium spp. that possess agricultural potential.</title>
        <authorList>
            <person name="Bromfield E.S.P."/>
            <person name="Cloutier S."/>
            <person name="Tambong J.T."/>
            <person name="Tran Thi T.V."/>
        </authorList>
    </citation>
    <scope>NUCLEOTIDE SEQUENCE [LARGE SCALE GENOMIC DNA]</scope>
    <source>
        <strain evidence="2 3">39S1MB</strain>
    </source>
</reference>